<dbReference type="InterPro" id="IPR013216">
    <property type="entry name" value="Methyltransf_11"/>
</dbReference>
<dbReference type="EC" id="2.1.1.222" evidence="2"/>
<dbReference type="InterPro" id="IPR029063">
    <property type="entry name" value="SAM-dependent_MTases_sf"/>
</dbReference>
<reference evidence="2 3" key="1">
    <citation type="submission" date="2019-03" db="EMBL/GenBank/DDBJ databases">
        <title>Deep-cultivation of Planctomycetes and their phenomic and genomic characterization uncovers novel biology.</title>
        <authorList>
            <person name="Wiegand S."/>
            <person name="Jogler M."/>
            <person name="Boedeker C."/>
            <person name="Pinto D."/>
            <person name="Vollmers J."/>
            <person name="Rivas-Marin E."/>
            <person name="Kohn T."/>
            <person name="Peeters S.H."/>
            <person name="Heuer A."/>
            <person name="Rast P."/>
            <person name="Oberbeckmann S."/>
            <person name="Bunk B."/>
            <person name="Jeske O."/>
            <person name="Meyerdierks A."/>
            <person name="Storesund J.E."/>
            <person name="Kallscheuer N."/>
            <person name="Luecker S."/>
            <person name="Lage O.M."/>
            <person name="Pohl T."/>
            <person name="Merkel B.J."/>
            <person name="Hornburger P."/>
            <person name="Mueller R.-W."/>
            <person name="Bruemmer F."/>
            <person name="Labrenz M."/>
            <person name="Spormann A.M."/>
            <person name="Op den Camp H."/>
            <person name="Overmann J."/>
            <person name="Amann R."/>
            <person name="Jetten M.S.M."/>
            <person name="Mascher T."/>
            <person name="Medema M.H."/>
            <person name="Devos D.P."/>
            <person name="Kaster A.-K."/>
            <person name="Ovreas L."/>
            <person name="Rohde M."/>
            <person name="Galperin M.Y."/>
            <person name="Jogler C."/>
        </authorList>
    </citation>
    <scope>NUCLEOTIDE SEQUENCE [LARGE SCALE GENOMIC DNA]</scope>
    <source>
        <strain evidence="2 3">V144</strain>
    </source>
</reference>
<proteinExistence type="predicted"/>
<evidence type="ECO:0000259" key="1">
    <source>
        <dbReference type="Pfam" id="PF08241"/>
    </source>
</evidence>
<dbReference type="GO" id="GO:0032259">
    <property type="term" value="P:methylation"/>
    <property type="evidence" value="ECO:0007669"/>
    <property type="project" value="UniProtKB-KW"/>
</dbReference>
<dbReference type="KEGG" id="gaw:V144x_52590"/>
<dbReference type="RefSeq" id="WP_144989534.1">
    <property type="nucleotide sequence ID" value="NZ_CP037920.1"/>
</dbReference>
<gene>
    <name evidence="2" type="primary">ubiG_4</name>
    <name evidence="2" type="ORF">V144x_52590</name>
</gene>
<sequence length="266" mass="30127">MSHLPTNRAAWNRLAENRSQFTKVATDEECRAPLKTLDSRGWLPASVEGKQVLCLASGGGWQSILYASAGAHVTVVDLSNRMLQLDEQEARRRGLNVRILETSMDDLSELHDARFDIVHQPVSTCYVPDLEAVYQEVARVMRPGGLYISQHKTPTSLQITNRDQQNSYVIGLEYYQQGPLPKGDDRSYREEGATEYLHRWDQLVGGLCRQGFVIEDLREPCRADPSAPVGHFRHRGRFVAPYVRIKARRLESQANPQNSTAIWVPE</sequence>
<protein>
    <submittedName>
        <fullName evidence="2">Ubiquinone biosynthesis O-methyltransferase</fullName>
        <ecNumber evidence="2">2.1.1.222</ecNumber>
    </submittedName>
</protein>
<organism evidence="2 3">
    <name type="scientific">Gimesia aquarii</name>
    <dbReference type="NCBI Taxonomy" id="2527964"/>
    <lineage>
        <taxon>Bacteria</taxon>
        <taxon>Pseudomonadati</taxon>
        <taxon>Planctomycetota</taxon>
        <taxon>Planctomycetia</taxon>
        <taxon>Planctomycetales</taxon>
        <taxon>Planctomycetaceae</taxon>
        <taxon>Gimesia</taxon>
    </lineage>
</organism>
<dbReference type="GO" id="GO:0008757">
    <property type="term" value="F:S-adenosylmethionine-dependent methyltransferase activity"/>
    <property type="evidence" value="ECO:0007669"/>
    <property type="project" value="InterPro"/>
</dbReference>
<keyword evidence="2" id="KW-0830">Ubiquinone</keyword>
<dbReference type="EMBL" id="CP037920">
    <property type="protein sequence ID" value="QDT99746.1"/>
    <property type="molecule type" value="Genomic_DNA"/>
</dbReference>
<dbReference type="AlphaFoldDB" id="A0A517W3B6"/>
<accession>A0A517W3B6</accession>
<dbReference type="PANTHER" id="PTHR43591">
    <property type="entry name" value="METHYLTRANSFERASE"/>
    <property type="match status" value="1"/>
</dbReference>
<dbReference type="Proteomes" id="UP000318704">
    <property type="component" value="Chromosome"/>
</dbReference>
<evidence type="ECO:0000313" key="3">
    <source>
        <dbReference type="Proteomes" id="UP000318704"/>
    </source>
</evidence>
<dbReference type="CDD" id="cd02440">
    <property type="entry name" value="AdoMet_MTases"/>
    <property type="match status" value="1"/>
</dbReference>
<keyword evidence="2" id="KW-0489">Methyltransferase</keyword>
<dbReference type="Gene3D" id="3.40.50.150">
    <property type="entry name" value="Vaccinia Virus protein VP39"/>
    <property type="match status" value="1"/>
</dbReference>
<name>A0A517W3B6_9PLAN</name>
<dbReference type="Pfam" id="PF08241">
    <property type="entry name" value="Methyltransf_11"/>
    <property type="match status" value="1"/>
</dbReference>
<feature type="domain" description="Methyltransferase type 11" evidence="1">
    <location>
        <begin position="53"/>
        <end position="148"/>
    </location>
</feature>
<dbReference type="GO" id="GO:0102208">
    <property type="term" value="F:2-polyprenyl-6-hydroxyphenol methylase activity"/>
    <property type="evidence" value="ECO:0007669"/>
    <property type="project" value="UniProtKB-EC"/>
</dbReference>
<keyword evidence="2" id="KW-0808">Transferase</keyword>
<dbReference type="SUPFAM" id="SSF53335">
    <property type="entry name" value="S-adenosyl-L-methionine-dependent methyltransferases"/>
    <property type="match status" value="1"/>
</dbReference>
<evidence type="ECO:0000313" key="2">
    <source>
        <dbReference type="EMBL" id="QDT99746.1"/>
    </source>
</evidence>